<dbReference type="InterPro" id="IPR022764">
    <property type="entry name" value="Peptidase_S54_rhomboid_dom"/>
</dbReference>
<dbReference type="SUPFAM" id="SSF47473">
    <property type="entry name" value="EF-hand"/>
    <property type="match status" value="1"/>
</dbReference>
<dbReference type="Pfam" id="PF01694">
    <property type="entry name" value="Rhomboid"/>
    <property type="match status" value="1"/>
</dbReference>
<comment type="subcellular location">
    <subcellularLocation>
        <location evidence="2">Membrane</location>
        <topology evidence="2">Multi-pass membrane protein</topology>
    </subcellularLocation>
</comment>
<keyword evidence="8" id="KW-0720">Serine protease</keyword>
<dbReference type="PROSITE" id="PS00018">
    <property type="entry name" value="EF_HAND_1"/>
    <property type="match status" value="1"/>
</dbReference>
<keyword evidence="14" id="KW-1185">Reference proteome</keyword>
<keyword evidence="11 12" id="KW-0472">Membrane</keyword>
<evidence type="ECO:0000256" key="8">
    <source>
        <dbReference type="ARBA" id="ARBA00022825"/>
    </source>
</evidence>
<evidence type="ECO:0000256" key="11">
    <source>
        <dbReference type="ARBA" id="ARBA00023136"/>
    </source>
</evidence>
<evidence type="ECO:0000256" key="4">
    <source>
        <dbReference type="ARBA" id="ARBA00013039"/>
    </source>
</evidence>
<sequence>MQPVPERLQCENPQECEEWYNLFRAVSFFNLLIDLSCAECDCNFISFKINCNFISPFKLQKYLKLLDDNDGYIPAEELKYSVRTTARAFGLDREEADFLIAGIDSNKDNFVDFPEFTVLMARAKHLRLKSVMLYAARSVLPRSQQTEKIRYLLEYNCWPPPIFMASFLVLISLLQVGLYLYNELEYCSRNNRFMPAKCAPVKSPLILNPCKKEEVWRYFSYMFVHVGFVHLLNNLAVQFLLGIPLELVHKFWRIACLYFLGVICGALLFFVFDRDIYLAGASGGVYALLSAHIANIIINWSEMEFNWIRAAIFGIFVSSDIGVSVYQRYFSSMPNKVSYISHIGGFVAGLFLGIVLLRNLRKRNWENYAWWTSLTLFSLFVCSSIIAMIFQELTKELPYICTVT</sequence>
<feature type="transmembrane region" description="Helical" evidence="12">
    <location>
        <begin position="284"/>
        <end position="301"/>
    </location>
</feature>
<keyword evidence="5" id="KW-0645">Protease</keyword>
<evidence type="ECO:0000256" key="5">
    <source>
        <dbReference type="ARBA" id="ARBA00022670"/>
    </source>
</evidence>
<keyword evidence="10 12" id="KW-1133">Transmembrane helix</keyword>
<dbReference type="SUPFAM" id="SSF144091">
    <property type="entry name" value="Rhomboid-like"/>
    <property type="match status" value="1"/>
</dbReference>
<comment type="similarity">
    <text evidence="3">Belongs to the peptidase S54 family.</text>
</comment>
<protein>
    <recommendedName>
        <fullName evidence="4">rhomboid protease</fullName>
        <ecNumber evidence="4">3.4.21.105</ecNumber>
    </recommendedName>
</protein>
<evidence type="ECO:0000256" key="10">
    <source>
        <dbReference type="ARBA" id="ARBA00022989"/>
    </source>
</evidence>
<feature type="transmembrane region" description="Helical" evidence="12">
    <location>
        <begin position="307"/>
        <end position="326"/>
    </location>
</feature>
<feature type="transmembrane region" description="Helical" evidence="12">
    <location>
        <begin position="221"/>
        <end position="245"/>
    </location>
</feature>
<proteinExistence type="inferred from homology"/>
<dbReference type="Proteomes" id="UP000887563">
    <property type="component" value="Unplaced"/>
</dbReference>
<dbReference type="CDD" id="cd00051">
    <property type="entry name" value="EFh"/>
    <property type="match status" value="1"/>
</dbReference>
<evidence type="ECO:0000256" key="3">
    <source>
        <dbReference type="ARBA" id="ARBA00009045"/>
    </source>
</evidence>
<dbReference type="GO" id="GO:0004252">
    <property type="term" value="F:serine-type endopeptidase activity"/>
    <property type="evidence" value="ECO:0007669"/>
    <property type="project" value="InterPro"/>
</dbReference>
<dbReference type="AlphaFoldDB" id="A0A914LIV7"/>
<evidence type="ECO:0000313" key="15">
    <source>
        <dbReference type="WBParaSite" id="Minc3s00542g14002"/>
    </source>
</evidence>
<dbReference type="PROSITE" id="PS50222">
    <property type="entry name" value="EF_HAND_2"/>
    <property type="match status" value="1"/>
</dbReference>
<keyword evidence="7" id="KW-0378">Hydrolase</keyword>
<dbReference type="WBParaSite" id="Minc3s00542g14002">
    <property type="protein sequence ID" value="Minc3s00542g14002"/>
    <property type="gene ID" value="Minc3s00542g14002"/>
</dbReference>
<keyword evidence="6 12" id="KW-0812">Transmembrane</keyword>
<dbReference type="GO" id="GO:0005509">
    <property type="term" value="F:calcium ion binding"/>
    <property type="evidence" value="ECO:0007669"/>
    <property type="project" value="InterPro"/>
</dbReference>
<dbReference type="Gene3D" id="1.10.238.10">
    <property type="entry name" value="EF-hand"/>
    <property type="match status" value="1"/>
</dbReference>
<dbReference type="FunFam" id="1.20.1540.10:FF:000007">
    <property type="entry name" value="Rhomboid like 2"/>
    <property type="match status" value="1"/>
</dbReference>
<reference evidence="15" key="1">
    <citation type="submission" date="2022-11" db="UniProtKB">
        <authorList>
            <consortium name="WormBaseParasite"/>
        </authorList>
    </citation>
    <scope>IDENTIFICATION</scope>
</reference>
<dbReference type="PANTHER" id="PTHR45840:SF9">
    <property type="entry name" value="INACTIVE RHOMBOID-RELATED PROTEIN 2"/>
    <property type="match status" value="1"/>
</dbReference>
<dbReference type="GO" id="GO:0006508">
    <property type="term" value="P:proteolysis"/>
    <property type="evidence" value="ECO:0007669"/>
    <property type="project" value="UniProtKB-KW"/>
</dbReference>
<evidence type="ECO:0000256" key="2">
    <source>
        <dbReference type="ARBA" id="ARBA00004141"/>
    </source>
</evidence>
<feature type="domain" description="EF-hand" evidence="13">
    <location>
        <begin position="91"/>
        <end position="126"/>
    </location>
</feature>
<dbReference type="PANTHER" id="PTHR45840">
    <property type="entry name" value="RHOMBOID-RELATED PROTEIN"/>
    <property type="match status" value="1"/>
</dbReference>
<comment type="catalytic activity">
    <reaction evidence="1">
        <text>Cleaves type-1 transmembrane domains using a catalytic dyad composed of serine and histidine that are contributed by different transmembrane domains.</text>
        <dbReference type="EC" id="3.4.21.105"/>
    </reaction>
</comment>
<organism evidence="14 15">
    <name type="scientific">Meloidogyne incognita</name>
    <name type="common">Southern root-knot nematode worm</name>
    <name type="synonym">Oxyuris incognita</name>
    <dbReference type="NCBI Taxonomy" id="6306"/>
    <lineage>
        <taxon>Eukaryota</taxon>
        <taxon>Metazoa</taxon>
        <taxon>Ecdysozoa</taxon>
        <taxon>Nematoda</taxon>
        <taxon>Chromadorea</taxon>
        <taxon>Rhabditida</taxon>
        <taxon>Tylenchina</taxon>
        <taxon>Tylenchomorpha</taxon>
        <taxon>Tylenchoidea</taxon>
        <taxon>Meloidogynidae</taxon>
        <taxon>Meloidogyninae</taxon>
        <taxon>Meloidogyne</taxon>
        <taxon>Meloidogyne incognita group</taxon>
    </lineage>
</organism>
<evidence type="ECO:0000313" key="14">
    <source>
        <dbReference type="Proteomes" id="UP000887563"/>
    </source>
</evidence>
<evidence type="ECO:0000256" key="1">
    <source>
        <dbReference type="ARBA" id="ARBA00000156"/>
    </source>
</evidence>
<evidence type="ECO:0000256" key="9">
    <source>
        <dbReference type="ARBA" id="ARBA00022837"/>
    </source>
</evidence>
<accession>A0A914LIV7</accession>
<dbReference type="GO" id="GO:0016020">
    <property type="term" value="C:membrane"/>
    <property type="evidence" value="ECO:0007669"/>
    <property type="project" value="UniProtKB-SubCell"/>
</dbReference>
<dbReference type="InterPro" id="IPR011992">
    <property type="entry name" value="EF-hand-dom_pair"/>
</dbReference>
<dbReference type="EC" id="3.4.21.105" evidence="4"/>
<dbReference type="Pfam" id="PF13499">
    <property type="entry name" value="EF-hand_7"/>
    <property type="match status" value="1"/>
</dbReference>
<name>A0A914LIV7_MELIC</name>
<evidence type="ECO:0000259" key="13">
    <source>
        <dbReference type="PROSITE" id="PS50222"/>
    </source>
</evidence>
<dbReference type="Gene3D" id="1.20.1540.10">
    <property type="entry name" value="Rhomboid-like"/>
    <property type="match status" value="1"/>
</dbReference>
<evidence type="ECO:0000256" key="12">
    <source>
        <dbReference type="SAM" id="Phobius"/>
    </source>
</evidence>
<dbReference type="InterPro" id="IPR018247">
    <property type="entry name" value="EF_Hand_1_Ca_BS"/>
</dbReference>
<feature type="transmembrane region" description="Helical" evidence="12">
    <location>
        <begin position="162"/>
        <end position="182"/>
    </location>
</feature>
<keyword evidence="9" id="KW-0106">Calcium</keyword>
<feature type="transmembrane region" description="Helical" evidence="12">
    <location>
        <begin position="369"/>
        <end position="390"/>
    </location>
</feature>
<dbReference type="InterPro" id="IPR002048">
    <property type="entry name" value="EF_hand_dom"/>
</dbReference>
<evidence type="ECO:0000256" key="7">
    <source>
        <dbReference type="ARBA" id="ARBA00022801"/>
    </source>
</evidence>
<feature type="transmembrane region" description="Helical" evidence="12">
    <location>
        <begin position="251"/>
        <end position="272"/>
    </location>
</feature>
<dbReference type="InterPro" id="IPR051739">
    <property type="entry name" value="Rhomboid_IM_Serine_Proteases"/>
</dbReference>
<evidence type="ECO:0000256" key="6">
    <source>
        <dbReference type="ARBA" id="ARBA00022692"/>
    </source>
</evidence>
<feature type="transmembrane region" description="Helical" evidence="12">
    <location>
        <begin position="338"/>
        <end position="357"/>
    </location>
</feature>
<dbReference type="InterPro" id="IPR035952">
    <property type="entry name" value="Rhomboid-like_sf"/>
</dbReference>